<evidence type="ECO:0000256" key="5">
    <source>
        <dbReference type="ARBA" id="ARBA00022737"/>
    </source>
</evidence>
<comment type="caution">
    <text evidence="12">The sequence shown here is derived from an EMBL/GenBank/DDBJ whole genome shotgun (WGS) entry which is preliminary data.</text>
</comment>
<comment type="subcellular location">
    <subcellularLocation>
        <location evidence="1">Membrane</location>
        <topology evidence="1">Single-pass type I membrane protein</topology>
    </subcellularLocation>
</comment>
<evidence type="ECO:0000313" key="13">
    <source>
        <dbReference type="Proteomes" id="UP001174677"/>
    </source>
</evidence>
<sequence length="370" mass="41772">MGSLARFLSFLLFHLYFHASSSLSFSFNSSFSAMLCQHDQSLALLQFKKTFSIRSDASPRESDFPYHPKPYPKTESWKEGTDCCSWDGITCDFETGNVIGLHLSNSLLFGTIYSNNPLFFLLHLQSLDLSYNDFNNSHLSPQFGQFLNLTYLNLSSSNFGGEFPFEISYLSGLVSLDLSRNDFLILETTIFNKLAQNLTQLQELDLNFVNMSLVAPSSLMNLSSSLTSLRLIDCGLHGKFPDISHLSKLVTIDLSWNFGIDSYGGFIEPMIFEKLVRNLTMVRDLDLSMVNMSIVAPSSLMNLSSSLSSLALGFCELQGKFPDNIIQRPNLQLLDLWGNEHLTGSLTRHNWKNSLRHLDLSWTKIPVYLD</sequence>
<keyword evidence="6" id="KW-1133">Transmembrane helix</keyword>
<keyword evidence="7" id="KW-0472">Membrane</keyword>
<dbReference type="PANTHER" id="PTHR48061">
    <property type="entry name" value="LEUCINE-RICH REPEAT RECEPTOR PROTEIN KINASE EMS1-LIKE-RELATED"/>
    <property type="match status" value="1"/>
</dbReference>
<evidence type="ECO:0000259" key="11">
    <source>
        <dbReference type="Pfam" id="PF08263"/>
    </source>
</evidence>
<dbReference type="Gene3D" id="3.80.10.10">
    <property type="entry name" value="Ribonuclease Inhibitor"/>
    <property type="match status" value="4"/>
</dbReference>
<evidence type="ECO:0000256" key="3">
    <source>
        <dbReference type="ARBA" id="ARBA00022692"/>
    </source>
</evidence>
<dbReference type="Proteomes" id="UP001174677">
    <property type="component" value="Chromosome 14"/>
</dbReference>
<evidence type="ECO:0000256" key="8">
    <source>
        <dbReference type="ARBA" id="ARBA00023170"/>
    </source>
</evidence>
<evidence type="ECO:0000256" key="9">
    <source>
        <dbReference type="ARBA" id="ARBA00023180"/>
    </source>
</evidence>
<evidence type="ECO:0000313" key="12">
    <source>
        <dbReference type="EMBL" id="KAJ9160229.1"/>
    </source>
</evidence>
<evidence type="ECO:0000256" key="4">
    <source>
        <dbReference type="ARBA" id="ARBA00022729"/>
    </source>
</evidence>
<keyword evidence="8" id="KW-0675">Receptor</keyword>
<organism evidence="12 13">
    <name type="scientific">Hevea brasiliensis</name>
    <name type="common">Para rubber tree</name>
    <name type="synonym">Siphonia brasiliensis</name>
    <dbReference type="NCBI Taxonomy" id="3981"/>
    <lineage>
        <taxon>Eukaryota</taxon>
        <taxon>Viridiplantae</taxon>
        <taxon>Streptophyta</taxon>
        <taxon>Embryophyta</taxon>
        <taxon>Tracheophyta</taxon>
        <taxon>Spermatophyta</taxon>
        <taxon>Magnoliopsida</taxon>
        <taxon>eudicotyledons</taxon>
        <taxon>Gunneridae</taxon>
        <taxon>Pentapetalae</taxon>
        <taxon>rosids</taxon>
        <taxon>fabids</taxon>
        <taxon>Malpighiales</taxon>
        <taxon>Euphorbiaceae</taxon>
        <taxon>Crotonoideae</taxon>
        <taxon>Micrandreae</taxon>
        <taxon>Hevea</taxon>
    </lineage>
</organism>
<feature type="domain" description="Leucine-rich repeat-containing N-terminal plant-type" evidence="11">
    <location>
        <begin position="39"/>
        <end position="92"/>
    </location>
</feature>
<evidence type="ECO:0000256" key="7">
    <source>
        <dbReference type="ARBA" id="ARBA00023136"/>
    </source>
</evidence>
<reference evidence="12" key="1">
    <citation type="journal article" date="2023" name="Plant Biotechnol. J.">
        <title>Chromosome-level wild Hevea brasiliensis genome provides new tools for genomic-assisted breeding and valuable loci to elevate rubber yield.</title>
        <authorList>
            <person name="Cheng H."/>
            <person name="Song X."/>
            <person name="Hu Y."/>
            <person name="Wu T."/>
            <person name="Yang Q."/>
            <person name="An Z."/>
            <person name="Feng S."/>
            <person name="Deng Z."/>
            <person name="Wu W."/>
            <person name="Zeng X."/>
            <person name="Tu M."/>
            <person name="Wang X."/>
            <person name="Huang H."/>
        </authorList>
    </citation>
    <scope>NUCLEOTIDE SEQUENCE</scope>
    <source>
        <strain evidence="12">MT/VB/25A 57/8</strain>
    </source>
</reference>
<name>A0ABQ9L9L9_HEVBR</name>
<evidence type="ECO:0000256" key="6">
    <source>
        <dbReference type="ARBA" id="ARBA00022989"/>
    </source>
</evidence>
<dbReference type="InterPro" id="IPR001611">
    <property type="entry name" value="Leu-rich_rpt"/>
</dbReference>
<keyword evidence="3" id="KW-0812">Transmembrane</keyword>
<dbReference type="EMBL" id="JARPOI010000014">
    <property type="protein sequence ID" value="KAJ9160229.1"/>
    <property type="molecule type" value="Genomic_DNA"/>
</dbReference>
<keyword evidence="2" id="KW-0433">Leucine-rich repeat</keyword>
<keyword evidence="9" id="KW-0325">Glycoprotein</keyword>
<evidence type="ECO:0000256" key="1">
    <source>
        <dbReference type="ARBA" id="ARBA00004479"/>
    </source>
</evidence>
<evidence type="ECO:0000256" key="10">
    <source>
        <dbReference type="SAM" id="SignalP"/>
    </source>
</evidence>
<dbReference type="InterPro" id="IPR046956">
    <property type="entry name" value="RLP23-like"/>
</dbReference>
<dbReference type="SUPFAM" id="SSF52058">
    <property type="entry name" value="L domain-like"/>
    <property type="match status" value="1"/>
</dbReference>
<feature type="chain" id="PRO_5046538516" description="Leucine-rich repeat-containing N-terminal plant-type domain-containing protein" evidence="10">
    <location>
        <begin position="23"/>
        <end position="370"/>
    </location>
</feature>
<dbReference type="Pfam" id="PF00560">
    <property type="entry name" value="LRR_1"/>
    <property type="match status" value="2"/>
</dbReference>
<gene>
    <name evidence="12" type="ORF">P3X46_025650</name>
</gene>
<accession>A0ABQ9L9L9</accession>
<keyword evidence="5" id="KW-0677">Repeat</keyword>
<protein>
    <recommendedName>
        <fullName evidence="11">Leucine-rich repeat-containing N-terminal plant-type domain-containing protein</fullName>
    </recommendedName>
</protein>
<keyword evidence="4 10" id="KW-0732">Signal</keyword>
<dbReference type="PANTHER" id="PTHR48061:SF46">
    <property type="entry name" value="LEUCINE-RICH REPEAT-CONTAINING N-TERMINAL PLANT-TYPE DOMAIN-CONTAINING PROTEIN"/>
    <property type="match status" value="1"/>
</dbReference>
<dbReference type="Pfam" id="PF08263">
    <property type="entry name" value="LRRNT_2"/>
    <property type="match status" value="1"/>
</dbReference>
<keyword evidence="13" id="KW-1185">Reference proteome</keyword>
<dbReference type="InterPro" id="IPR032675">
    <property type="entry name" value="LRR_dom_sf"/>
</dbReference>
<feature type="signal peptide" evidence="10">
    <location>
        <begin position="1"/>
        <end position="22"/>
    </location>
</feature>
<dbReference type="InterPro" id="IPR013210">
    <property type="entry name" value="LRR_N_plant-typ"/>
</dbReference>
<proteinExistence type="predicted"/>
<evidence type="ECO:0000256" key="2">
    <source>
        <dbReference type="ARBA" id="ARBA00022614"/>
    </source>
</evidence>